<dbReference type="Gene3D" id="3.30.200.20">
    <property type="entry name" value="Phosphorylase Kinase, domain 1"/>
    <property type="match status" value="1"/>
</dbReference>
<dbReference type="GO" id="GO:0048367">
    <property type="term" value="P:shoot system development"/>
    <property type="evidence" value="ECO:0007669"/>
    <property type="project" value="UniProtKB-ARBA"/>
</dbReference>
<protein>
    <recommendedName>
        <fullName evidence="2">non-specific serine/threonine protein kinase</fullName>
        <ecNumber evidence="2">2.7.11.1</ecNumber>
    </recommendedName>
</protein>
<dbReference type="FunFam" id="3.30.200.20:FF:000351">
    <property type="entry name" value="protein kinase PINOID 2"/>
    <property type="match status" value="1"/>
</dbReference>
<dbReference type="InterPro" id="IPR011009">
    <property type="entry name" value="Kinase-like_dom_sf"/>
</dbReference>
<evidence type="ECO:0000256" key="1">
    <source>
        <dbReference type="ARBA" id="ARBA00009903"/>
    </source>
</evidence>
<evidence type="ECO:0000256" key="3">
    <source>
        <dbReference type="ARBA" id="ARBA00022473"/>
    </source>
</evidence>
<dbReference type="PROSITE" id="PS50011">
    <property type="entry name" value="PROTEIN_KINASE_DOM"/>
    <property type="match status" value="1"/>
</dbReference>
<evidence type="ECO:0000256" key="9">
    <source>
        <dbReference type="ARBA" id="ARBA00023294"/>
    </source>
</evidence>
<dbReference type="FunFam" id="1.10.510.10:FF:000277">
    <property type="entry name" value="protein kinase PINOID"/>
    <property type="match status" value="1"/>
</dbReference>
<dbReference type="GO" id="GO:0005524">
    <property type="term" value="F:ATP binding"/>
    <property type="evidence" value="ECO:0007669"/>
    <property type="project" value="UniProtKB-KW"/>
</dbReference>
<dbReference type="FunFam" id="1.10.510.10:FF:000020">
    <property type="entry name" value="serine/threonine-protein kinase D6PK-like"/>
    <property type="match status" value="1"/>
</dbReference>
<dbReference type="GO" id="GO:0009734">
    <property type="term" value="P:auxin-activated signaling pathway"/>
    <property type="evidence" value="ECO:0007669"/>
    <property type="project" value="UniProtKB-KW"/>
</dbReference>
<dbReference type="OrthoDB" id="432483at2759"/>
<dbReference type="PROSITE" id="PS00108">
    <property type="entry name" value="PROTEIN_KINASE_ST"/>
    <property type="match status" value="1"/>
</dbReference>
<comment type="catalytic activity">
    <reaction evidence="11">
        <text>L-seryl-[protein] + ATP = O-phospho-L-seryl-[protein] + ADP + H(+)</text>
        <dbReference type="Rhea" id="RHEA:17989"/>
        <dbReference type="Rhea" id="RHEA-COMP:9863"/>
        <dbReference type="Rhea" id="RHEA-COMP:11604"/>
        <dbReference type="ChEBI" id="CHEBI:15378"/>
        <dbReference type="ChEBI" id="CHEBI:29999"/>
        <dbReference type="ChEBI" id="CHEBI:30616"/>
        <dbReference type="ChEBI" id="CHEBI:83421"/>
        <dbReference type="ChEBI" id="CHEBI:456216"/>
        <dbReference type="EC" id="2.7.11.1"/>
    </reaction>
</comment>
<reference evidence="14" key="1">
    <citation type="submission" date="2017-07" db="EMBL/GenBank/DDBJ databases">
        <title>Taro Niue Genome Assembly and Annotation.</title>
        <authorList>
            <person name="Atibalentja N."/>
            <person name="Keating K."/>
            <person name="Fields C.J."/>
        </authorList>
    </citation>
    <scope>NUCLEOTIDE SEQUENCE</scope>
    <source>
        <strain evidence="14">Niue_2</strain>
        <tissue evidence="14">Leaf</tissue>
    </source>
</reference>
<dbReference type="EC" id="2.7.11.1" evidence="2"/>
<comment type="catalytic activity">
    <reaction evidence="10">
        <text>L-threonyl-[protein] + ATP = O-phospho-L-threonyl-[protein] + ADP + H(+)</text>
        <dbReference type="Rhea" id="RHEA:46608"/>
        <dbReference type="Rhea" id="RHEA-COMP:11060"/>
        <dbReference type="Rhea" id="RHEA-COMP:11605"/>
        <dbReference type="ChEBI" id="CHEBI:15378"/>
        <dbReference type="ChEBI" id="CHEBI:30013"/>
        <dbReference type="ChEBI" id="CHEBI:30616"/>
        <dbReference type="ChEBI" id="CHEBI:61977"/>
        <dbReference type="ChEBI" id="CHEBI:456216"/>
        <dbReference type="EC" id="2.7.11.1"/>
    </reaction>
</comment>
<name>A0A843V566_COLES</name>
<evidence type="ECO:0000256" key="7">
    <source>
        <dbReference type="ARBA" id="ARBA00022777"/>
    </source>
</evidence>
<dbReference type="GO" id="GO:0009791">
    <property type="term" value="P:post-embryonic development"/>
    <property type="evidence" value="ECO:0007669"/>
    <property type="project" value="UniProtKB-ARBA"/>
</dbReference>
<dbReference type="InterPro" id="IPR000719">
    <property type="entry name" value="Prot_kinase_dom"/>
</dbReference>
<keyword evidence="5" id="KW-0808">Transferase</keyword>
<evidence type="ECO:0000256" key="2">
    <source>
        <dbReference type="ARBA" id="ARBA00012513"/>
    </source>
</evidence>
<evidence type="ECO:0000256" key="4">
    <source>
        <dbReference type="ARBA" id="ARBA00022527"/>
    </source>
</evidence>
<feature type="region of interest" description="Disordered" evidence="12">
    <location>
        <begin position="1"/>
        <end position="22"/>
    </location>
</feature>
<comment type="caution">
    <text evidence="14">The sequence shown here is derived from an EMBL/GenBank/DDBJ whole genome shotgun (WGS) entry which is preliminary data.</text>
</comment>
<dbReference type="EMBL" id="NMUH01001333">
    <property type="protein sequence ID" value="MQL91371.1"/>
    <property type="molecule type" value="Genomic_DNA"/>
</dbReference>
<evidence type="ECO:0000259" key="13">
    <source>
        <dbReference type="PROSITE" id="PS50011"/>
    </source>
</evidence>
<evidence type="ECO:0000256" key="5">
    <source>
        <dbReference type="ARBA" id="ARBA00022679"/>
    </source>
</evidence>
<accession>A0A843V566</accession>
<keyword evidence="6" id="KW-0547">Nucleotide-binding</keyword>
<dbReference type="InterPro" id="IPR008271">
    <property type="entry name" value="Ser/Thr_kinase_AS"/>
</dbReference>
<dbReference type="CDD" id="cd05574">
    <property type="entry name" value="STKc_phototropin_like"/>
    <property type="match status" value="1"/>
</dbReference>
<dbReference type="PANTHER" id="PTHR45637">
    <property type="entry name" value="FLIPPASE KINASE 1-RELATED"/>
    <property type="match status" value="1"/>
</dbReference>
<dbReference type="Gene3D" id="1.10.510.10">
    <property type="entry name" value="Transferase(Phosphotransferase) domain 1"/>
    <property type="match status" value="1"/>
</dbReference>
<keyword evidence="7" id="KW-0418">Kinase</keyword>
<dbReference type="SMART" id="SM00220">
    <property type="entry name" value="S_TKc"/>
    <property type="match status" value="1"/>
</dbReference>
<dbReference type="AlphaFoldDB" id="A0A843V566"/>
<evidence type="ECO:0000313" key="15">
    <source>
        <dbReference type="Proteomes" id="UP000652761"/>
    </source>
</evidence>
<dbReference type="Pfam" id="PF00069">
    <property type="entry name" value="Pkinase"/>
    <property type="match status" value="2"/>
</dbReference>
<keyword evidence="15" id="KW-1185">Reference proteome</keyword>
<sequence>MAAPPTSRKEVDCGYDSSCSSSVTLAPASRRRCISDSFSISPSSSSSSSSSSSACCRRTPASYKPHKANQAEWEAIRRLQATAGHVCLEHFCLVRRIGSGDIGTVYLCRLREPGLEWGAAAGCAYAMKVVDREALAIRKKLQRAETERDILAGVDHPFLPTLYASFDAAHYSCLVMEFCPGGDLHALRHRQPGSRFSVPSAKFYAAEVLLALEYLHMMGVVYRDLKPENVLVRADGHIMLSDFDLSFKCGDVLPRLHRHRPATPGLLPSRSVSKGSSTATSCSVKPVLSCFYGTGGSTCTSWMKTSSPPVTDGEDLEHETDVEVVAEPVTARSRSFVGTHEYLAPEVISGGGHGSAVDWWTLGVFLYELLFGRTPFKGDDNDKTLVNILKQPPCLPRMAAYGKQREDMAEALDLIGKLLVKNPKKRIGSSKGSVEIKKHGFFKGVNWALIRSVRPPVVPRDLQRTRAAAKAAASTATAQKVVVKKEGHEACRSALPKHFDYF</sequence>
<evidence type="ECO:0000256" key="12">
    <source>
        <dbReference type="SAM" id="MobiDB-lite"/>
    </source>
</evidence>
<evidence type="ECO:0000256" key="8">
    <source>
        <dbReference type="ARBA" id="ARBA00022840"/>
    </source>
</evidence>
<proteinExistence type="inferred from homology"/>
<feature type="domain" description="Protein kinase" evidence="13">
    <location>
        <begin position="91"/>
        <end position="442"/>
    </location>
</feature>
<evidence type="ECO:0000313" key="14">
    <source>
        <dbReference type="EMBL" id="MQL91371.1"/>
    </source>
</evidence>
<evidence type="ECO:0000256" key="6">
    <source>
        <dbReference type="ARBA" id="ARBA00022741"/>
    </source>
</evidence>
<gene>
    <name evidence="14" type="ORF">Taro_023983</name>
</gene>
<keyword evidence="4" id="KW-0723">Serine/threonine-protein kinase</keyword>
<evidence type="ECO:0000256" key="11">
    <source>
        <dbReference type="ARBA" id="ARBA00048679"/>
    </source>
</evidence>
<keyword evidence="9" id="KW-0927">Auxin signaling pathway</keyword>
<organism evidence="14 15">
    <name type="scientific">Colocasia esculenta</name>
    <name type="common">Wild taro</name>
    <name type="synonym">Arum esculentum</name>
    <dbReference type="NCBI Taxonomy" id="4460"/>
    <lineage>
        <taxon>Eukaryota</taxon>
        <taxon>Viridiplantae</taxon>
        <taxon>Streptophyta</taxon>
        <taxon>Embryophyta</taxon>
        <taxon>Tracheophyta</taxon>
        <taxon>Spermatophyta</taxon>
        <taxon>Magnoliopsida</taxon>
        <taxon>Liliopsida</taxon>
        <taxon>Araceae</taxon>
        <taxon>Aroideae</taxon>
        <taxon>Colocasieae</taxon>
        <taxon>Colocasia</taxon>
    </lineage>
</organism>
<dbReference type="Proteomes" id="UP000652761">
    <property type="component" value="Unassembled WGS sequence"/>
</dbReference>
<keyword evidence="3" id="KW-0217">Developmental protein</keyword>
<dbReference type="GO" id="GO:0048608">
    <property type="term" value="P:reproductive structure development"/>
    <property type="evidence" value="ECO:0007669"/>
    <property type="project" value="UniProtKB-ARBA"/>
</dbReference>
<comment type="similarity">
    <text evidence="1">Belongs to the protein kinase superfamily. AGC Ser/Thr protein kinase family.</text>
</comment>
<dbReference type="SUPFAM" id="SSF56112">
    <property type="entry name" value="Protein kinase-like (PK-like)"/>
    <property type="match status" value="1"/>
</dbReference>
<dbReference type="GO" id="GO:0004674">
    <property type="term" value="F:protein serine/threonine kinase activity"/>
    <property type="evidence" value="ECO:0007669"/>
    <property type="project" value="UniProtKB-KW"/>
</dbReference>
<keyword evidence="8" id="KW-0067">ATP-binding</keyword>
<evidence type="ECO:0000256" key="10">
    <source>
        <dbReference type="ARBA" id="ARBA00047899"/>
    </source>
</evidence>
<dbReference type="GO" id="GO:0099402">
    <property type="term" value="P:plant organ development"/>
    <property type="evidence" value="ECO:0007669"/>
    <property type="project" value="UniProtKB-ARBA"/>
</dbReference>